<feature type="region of interest" description="Disordered" evidence="1">
    <location>
        <begin position="1"/>
        <end position="38"/>
    </location>
</feature>
<evidence type="ECO:0000256" key="1">
    <source>
        <dbReference type="SAM" id="MobiDB-lite"/>
    </source>
</evidence>
<keyword evidence="3" id="KW-1185">Reference proteome</keyword>
<feature type="compositionally biased region" description="Basic and acidic residues" evidence="1">
    <location>
        <begin position="1"/>
        <end position="23"/>
    </location>
</feature>
<reference evidence="2" key="1">
    <citation type="submission" date="2017-09" db="EMBL/GenBank/DDBJ databases">
        <title>Polyketide synthases of a Diaporthe helianthi virulent isolate.</title>
        <authorList>
            <person name="Baroncelli R."/>
        </authorList>
    </citation>
    <scope>NUCLEOTIDE SEQUENCE [LARGE SCALE GENOMIC DNA]</scope>
    <source>
        <strain evidence="2">7/96</strain>
    </source>
</reference>
<dbReference type="EMBL" id="MAVT02001141">
    <property type="protein sequence ID" value="POS71893.1"/>
    <property type="molecule type" value="Genomic_DNA"/>
</dbReference>
<dbReference type="OrthoDB" id="5213630at2759"/>
<name>A0A2P5HNQ6_DIAHE</name>
<organism evidence="2 3">
    <name type="scientific">Diaporthe helianthi</name>
    <dbReference type="NCBI Taxonomy" id="158607"/>
    <lineage>
        <taxon>Eukaryota</taxon>
        <taxon>Fungi</taxon>
        <taxon>Dikarya</taxon>
        <taxon>Ascomycota</taxon>
        <taxon>Pezizomycotina</taxon>
        <taxon>Sordariomycetes</taxon>
        <taxon>Sordariomycetidae</taxon>
        <taxon>Diaporthales</taxon>
        <taxon>Diaporthaceae</taxon>
        <taxon>Diaporthe</taxon>
    </lineage>
</organism>
<sequence length="286" mass="32260">MKRKEEDKSTASDRSSKRLKADDNQSGVPTPAFTTGKMDGPDDSFITSLFSPLSYSITTFATYNFRGKPYKCPQKAEHKAFFETLTSGDYRDYLTGKHTGAKERIVRALIWNKLTTTLLEAPLEAFNSSQFHAWRAMTAQFLFANYTGPTPWGKNGTRRQEFIKDTADMICKFAATDEREALEEALDEIAEHAYQLAKAMARSGAHWACTMKEPNTNKLHGFKIKTSLMVDEELWNEEDATSKSVMVDLVVAPMLLKYGNSNGQDFGNCRVVERAKVVTKPKKDNY</sequence>
<gene>
    <name evidence="2" type="ORF">DHEL01_v209712</name>
</gene>
<proteinExistence type="predicted"/>
<comment type="caution">
    <text evidence="2">The sequence shown here is derived from an EMBL/GenBank/DDBJ whole genome shotgun (WGS) entry which is preliminary data.</text>
</comment>
<evidence type="ECO:0000313" key="3">
    <source>
        <dbReference type="Proteomes" id="UP000094444"/>
    </source>
</evidence>
<accession>A0A2P5HNQ6</accession>
<protein>
    <submittedName>
        <fullName evidence="2">Uncharacterized protein</fullName>
    </submittedName>
</protein>
<dbReference type="Proteomes" id="UP000094444">
    <property type="component" value="Unassembled WGS sequence"/>
</dbReference>
<dbReference type="InParanoid" id="A0A2P5HNQ6"/>
<evidence type="ECO:0000313" key="2">
    <source>
        <dbReference type="EMBL" id="POS71893.1"/>
    </source>
</evidence>
<dbReference type="AlphaFoldDB" id="A0A2P5HNQ6"/>